<dbReference type="EMBL" id="SRYB01000026">
    <property type="protein sequence ID" value="TGY77371.1"/>
    <property type="molecule type" value="Genomic_DNA"/>
</dbReference>
<dbReference type="Proteomes" id="UP000306319">
    <property type="component" value="Unassembled WGS sequence"/>
</dbReference>
<evidence type="ECO:0000313" key="2">
    <source>
        <dbReference type="Proteomes" id="UP000306319"/>
    </source>
</evidence>
<proteinExistence type="predicted"/>
<comment type="caution">
    <text evidence="1">The sequence shown here is derived from an EMBL/GenBank/DDBJ whole genome shotgun (WGS) entry which is preliminary data.</text>
</comment>
<protein>
    <submittedName>
        <fullName evidence="1">Uncharacterized protein</fullName>
    </submittedName>
</protein>
<gene>
    <name evidence="1" type="ORF">E5331_15005</name>
</gene>
<accession>A0AC61RD01</accession>
<organism evidence="1 2">
    <name type="scientific">Lepagella muris</name>
    <dbReference type="NCBI Taxonomy" id="3032870"/>
    <lineage>
        <taxon>Bacteria</taxon>
        <taxon>Pseudomonadati</taxon>
        <taxon>Bacteroidota</taxon>
        <taxon>Bacteroidia</taxon>
        <taxon>Bacteroidales</taxon>
        <taxon>Muribaculaceae</taxon>
        <taxon>Lepagella</taxon>
    </lineage>
</organism>
<sequence>MKALLLLLCAMMAPICIDARNVIDGKVWDEGGIPLSHAIVKATSGKTIKAFANTKADGSFSLAIEPDTDSLTITVDKLAFERLTLRVPNANQTLKLRMQPNTTQLREVVVSAPAVYQHGDTLRFNLAQFLGKGDVPLDEALRKVPGITVADNGKISYMGKDISNFYIEGLEMLGGNYALATRNLAAANVSSVEVLNNHNEAKMDKGKLSDKVALNVRLKRSTMFRPAGTSEASAGVGVSADKVTDKFLYALGTTGMMFTPKFQCTVSAKMGNIDEFALPHSGPVTVRGYGAESAVSGAEDVIGTLPASSPPLSSKRYLNVNDRLVSANSIFKTGKESTLRINASYAYHKQDNTSASSVDYYLGDDRWLTVNNENFSCRHRHLPMLSAQYELNSDHMYFSNDFSSAADFNKIDMPVIADGSAVSQYEKFDKFKIADAVYLRFRIGHLEWHSTTDISWDKTPSLSLDISTTEGNILQEARSSRLKAVQRFGSTIRAGLSEWDISLKAEGSREKVATSLTRIGSQSDNDMLGHTFLFSATPSYQLTTRDKRMNVNARVDFKAVAISGDNRVGKGARLRFSHFYADPSVQFKYTATPSSKWTFSSSFNHTHGDLLTLLDNEVMHDYRRESANSGILARSSSFSTRGQYEYREPVNLWFAYLSASYSISKHNLMQGQYITDSSSSSSSIAADNNGQDFTLSGSASKNVMSIRSKFTLSSAYSINKRRIMQQNAPTEYYSTDAYVKASANVRPLSWIETDLAAEISFTESRFANVRNDYRTLNARLSLSFFPIDNLELKTNADYSDRQLSKNQYKRNLLWDFRATYKIKSLRIRLSANNIFNRRHYSYILYSGLDTYAYNYALRGREITLSLIFTK</sequence>
<name>A0AC61RD01_9BACT</name>
<reference evidence="1" key="1">
    <citation type="submission" date="2019-04" db="EMBL/GenBank/DDBJ databases">
        <title>Microbes associate with the intestines of laboratory mice.</title>
        <authorList>
            <person name="Navarre W."/>
            <person name="Wong E."/>
            <person name="Huang K."/>
            <person name="Tropini C."/>
            <person name="Ng K."/>
            <person name="Yu B."/>
        </authorList>
    </citation>
    <scope>NUCLEOTIDE SEQUENCE</scope>
    <source>
        <strain evidence="1">NM04_E33</strain>
    </source>
</reference>
<keyword evidence="2" id="KW-1185">Reference proteome</keyword>
<evidence type="ECO:0000313" key="1">
    <source>
        <dbReference type="EMBL" id="TGY77371.1"/>
    </source>
</evidence>